<dbReference type="PANTHER" id="PTHR46017">
    <property type="entry name" value="ALPHA-MANNOSIDASE 2C1"/>
    <property type="match status" value="1"/>
</dbReference>
<gene>
    <name evidence="1" type="ORF">RMAR0315_LOCUS6842</name>
</gene>
<dbReference type="GO" id="GO:0009313">
    <property type="term" value="P:oligosaccharide catabolic process"/>
    <property type="evidence" value="ECO:0007669"/>
    <property type="project" value="TreeGrafter"/>
</dbReference>
<protein>
    <submittedName>
        <fullName evidence="1">Uncharacterized protein</fullName>
    </submittedName>
</protein>
<dbReference type="SUPFAM" id="SSF88688">
    <property type="entry name" value="Families 57/38 glycoside transferase middle domain"/>
    <property type="match status" value="1"/>
</dbReference>
<organism evidence="1">
    <name type="scientific">Rhodosorus marinus</name>
    <dbReference type="NCBI Taxonomy" id="101924"/>
    <lineage>
        <taxon>Eukaryota</taxon>
        <taxon>Rhodophyta</taxon>
        <taxon>Stylonematophyceae</taxon>
        <taxon>Stylonematales</taxon>
        <taxon>Stylonemataceae</taxon>
        <taxon>Rhodosorus</taxon>
    </lineage>
</organism>
<name>A0A7S0BMH7_9RHOD</name>
<reference evidence="1" key="1">
    <citation type="submission" date="2021-01" db="EMBL/GenBank/DDBJ databases">
        <authorList>
            <person name="Corre E."/>
            <person name="Pelletier E."/>
            <person name="Niang G."/>
            <person name="Scheremetjew M."/>
            <person name="Finn R."/>
            <person name="Kale V."/>
            <person name="Holt S."/>
            <person name="Cochrane G."/>
            <person name="Meng A."/>
            <person name="Brown T."/>
            <person name="Cohen L."/>
        </authorList>
    </citation>
    <scope>NUCLEOTIDE SEQUENCE</scope>
    <source>
        <strain evidence="1">UTEX LB 2760</strain>
    </source>
</reference>
<evidence type="ECO:0000313" key="1">
    <source>
        <dbReference type="EMBL" id="CAD8396854.1"/>
    </source>
</evidence>
<dbReference type="GO" id="GO:0004559">
    <property type="term" value="F:alpha-mannosidase activity"/>
    <property type="evidence" value="ECO:0007669"/>
    <property type="project" value="TreeGrafter"/>
</dbReference>
<accession>A0A7S0BMH7</accession>
<dbReference type="SUPFAM" id="SSF88713">
    <property type="entry name" value="Glycoside hydrolase/deacetylase"/>
    <property type="match status" value="1"/>
</dbReference>
<dbReference type="AlphaFoldDB" id="A0A7S0BMH7"/>
<sequence length="107" mass="11857">MMLFGHGDGGGGPSPAMIESLRIMQKNVPGLPDVVADTPERFFKHAASRYSGLPRWVGELYFELHRGTYTSQAMVKKGNRKAELSLRKADLLIGVFAQFRILHQNAA</sequence>
<dbReference type="EMBL" id="HBEK01012414">
    <property type="protein sequence ID" value="CAD8396854.1"/>
    <property type="molecule type" value="Transcribed_RNA"/>
</dbReference>
<dbReference type="InterPro" id="IPR028995">
    <property type="entry name" value="Glyco_hydro_57/38_cen_sf"/>
</dbReference>
<dbReference type="PANTHER" id="PTHR46017:SF1">
    <property type="entry name" value="ALPHA-MANNOSIDASE 2C1"/>
    <property type="match status" value="1"/>
</dbReference>
<dbReference type="InterPro" id="IPR011330">
    <property type="entry name" value="Glyco_hydro/deAcase_b/a-brl"/>
</dbReference>
<proteinExistence type="predicted"/>